<dbReference type="Gene3D" id="3.30.1490.20">
    <property type="entry name" value="ATP-grasp fold, A domain"/>
    <property type="match status" value="1"/>
</dbReference>
<proteinExistence type="predicted"/>
<dbReference type="AlphaFoldDB" id="A0A0A1M6F9"/>
<dbReference type="GO" id="GO:0005524">
    <property type="term" value="F:ATP binding"/>
    <property type="evidence" value="ECO:0007669"/>
    <property type="project" value="InterPro"/>
</dbReference>
<dbReference type="SUPFAM" id="SSF56059">
    <property type="entry name" value="Glutathione synthetase ATP-binding domain-like"/>
    <property type="match status" value="1"/>
</dbReference>
<dbReference type="STRING" id="545501.BN997_00660"/>
<dbReference type="InterPro" id="IPR013815">
    <property type="entry name" value="ATP_grasp_subdomain_1"/>
</dbReference>
<dbReference type="Gene3D" id="3.30.470.20">
    <property type="entry name" value="ATP-grasp fold, B domain"/>
    <property type="match status" value="1"/>
</dbReference>
<sequence length="343" mass="38982">MLVGLMQPFKEPTDLAKEISIEAQSKGIEILYMNPSDINEDDHMTSGMVLKEDTWENAEMSIPKIIDVSAFCLKSKQKIAYLQDRAYLTEDGRNKISKESVQEMLTKDPQFQKYAIPTLRCKSFSIIKGFLIKYGEVVVKPVYSQSGENIYKIVQADKDSFLVSHQESTTNMTLKEAFAFFQSIISKRKCIVQPYIPSRTEQGEPFNCRVHLEKNKEGKWVIVKKYIRVGTEKQVSPNNQESGVTFDAGMFLTLKFTEDASAVDEHLDSFALNVAKKIEKTRKKELATLGLDIGIDKDQNLVLFESISAPDSSLLHQEVAQLRTDYYVYLAEQNANNFPKELA</sequence>
<dbReference type="Proteomes" id="UP000040453">
    <property type="component" value="Unassembled WGS sequence"/>
</dbReference>
<dbReference type="OrthoDB" id="7869153at2"/>
<dbReference type="InterPro" id="IPR026838">
    <property type="entry name" value="YheC/D"/>
</dbReference>
<keyword evidence="2" id="KW-1185">Reference proteome</keyword>
<dbReference type="Pfam" id="PF14398">
    <property type="entry name" value="ATPgrasp_YheCD"/>
    <property type="match status" value="1"/>
</dbReference>
<dbReference type="EMBL" id="CDGG01000001">
    <property type="protein sequence ID" value="CEI80850.1"/>
    <property type="molecule type" value="Genomic_DNA"/>
</dbReference>
<protein>
    <submittedName>
        <fullName evidence="1">Endospore coat-associated protein YheD</fullName>
    </submittedName>
</protein>
<name>A0A0A1M6F9_9BACI</name>
<gene>
    <name evidence="1" type="primary">yheD_4</name>
    <name evidence="1" type="ORF">BN997_00660</name>
</gene>
<organism evidence="1 2">
    <name type="scientific">Oceanobacillus oncorhynchi</name>
    <dbReference type="NCBI Taxonomy" id="545501"/>
    <lineage>
        <taxon>Bacteria</taxon>
        <taxon>Bacillati</taxon>
        <taxon>Bacillota</taxon>
        <taxon>Bacilli</taxon>
        <taxon>Bacillales</taxon>
        <taxon>Bacillaceae</taxon>
        <taxon>Oceanobacillus</taxon>
    </lineage>
</organism>
<accession>A0A0A1M6F9</accession>
<evidence type="ECO:0000313" key="2">
    <source>
        <dbReference type="Proteomes" id="UP000040453"/>
    </source>
</evidence>
<reference evidence="1 2" key="1">
    <citation type="submission" date="2014-11" db="EMBL/GenBank/DDBJ databases">
        <authorList>
            <person name="Urmite Genomes Urmite Genomes"/>
        </authorList>
    </citation>
    <scope>NUCLEOTIDE SEQUENCE [LARGE SCALE GENOMIC DNA]</scope>
    <source>
        <strain evidence="1 2">Oc5</strain>
    </source>
</reference>
<evidence type="ECO:0000313" key="1">
    <source>
        <dbReference type="EMBL" id="CEI80850.1"/>
    </source>
</evidence>
<dbReference type="RefSeq" id="WP_042529629.1">
    <property type="nucleotide sequence ID" value="NZ_CDGG01000001.1"/>
</dbReference>